<evidence type="ECO:0000313" key="4">
    <source>
        <dbReference type="EMBL" id="APZ92069.1"/>
    </source>
</evidence>
<dbReference type="InterPro" id="IPR048502">
    <property type="entry name" value="NamZ_N"/>
</dbReference>
<gene>
    <name evidence="4" type="ORF">Fuma_01673</name>
</gene>
<sequence precursor="true">MPPPALRRRSLSAVMLLSVVAMSAVAVAADPVLTGVDVLRRDQFKTLAGQRVGLITNHTGLTADGVTTVQLLHDAPNVKLAALFSPEHGFEGKLDVSKIGDATDESTGLKIFSLYGKTRKPTPEMLQEIDTIVFDIQDIGARFYTYTSTMGEALKAAAEHGKRFVVLDRPNPINGVDVAGPMLDAGQESFVGFHSLPVRHGMTIGELAMMFKSELKLEVDLQVVKCEQWKRDMFWDGTGLVWVNPSPNMRCLTQALLYPGIGMIETTNISVGRGTDTPFEVIGATWIQPRQLAAALNAQNVPGVVFVPIRYSPASSKYADEVCGGINIIITDREKFEPLQTGFEISRQLQKLHPDDWKGQSAYRLLGNKKTLNAITEGQSADDVRRAAAEGVDEFLARRKKFLLYN</sequence>
<evidence type="ECO:0000259" key="3">
    <source>
        <dbReference type="Pfam" id="PF20732"/>
    </source>
</evidence>
<dbReference type="AlphaFoldDB" id="A0A1P8WDG4"/>
<reference evidence="4 5" key="1">
    <citation type="journal article" date="2016" name="Front. Microbiol.">
        <title>Fuerstia marisgermanicae gen. nov., sp. nov., an Unusual Member of the Phylum Planctomycetes from the German Wadden Sea.</title>
        <authorList>
            <person name="Kohn T."/>
            <person name="Heuer A."/>
            <person name="Jogler M."/>
            <person name="Vollmers J."/>
            <person name="Boedeker C."/>
            <person name="Bunk B."/>
            <person name="Rast P."/>
            <person name="Borchert D."/>
            <person name="Glockner I."/>
            <person name="Freese H.M."/>
            <person name="Klenk H.P."/>
            <person name="Overmann J."/>
            <person name="Kaster A.K."/>
            <person name="Rohde M."/>
            <person name="Wiegand S."/>
            <person name="Jogler C."/>
        </authorList>
    </citation>
    <scope>NUCLEOTIDE SEQUENCE [LARGE SCALE GENOMIC DNA]</scope>
    <source>
        <strain evidence="4 5">NH11</strain>
    </source>
</reference>
<name>A0A1P8WDG4_9PLAN</name>
<feature type="chain" id="PRO_5013247373" description="DUF1343 domain-containing protein" evidence="1">
    <location>
        <begin position="29"/>
        <end position="406"/>
    </location>
</feature>
<dbReference type="PANTHER" id="PTHR42915">
    <property type="entry name" value="HYPOTHETICAL 460 KDA PROTEIN IN FEUA-SIGW INTERGENIC REGION [PRECURSOR]"/>
    <property type="match status" value="1"/>
</dbReference>
<keyword evidence="5" id="KW-1185">Reference proteome</keyword>
<dbReference type="Gene3D" id="3.90.1150.140">
    <property type="match status" value="1"/>
</dbReference>
<evidence type="ECO:0008006" key="6">
    <source>
        <dbReference type="Google" id="ProtNLM"/>
    </source>
</evidence>
<proteinExistence type="predicted"/>
<dbReference type="Pfam" id="PF07075">
    <property type="entry name" value="NamZ_N"/>
    <property type="match status" value="1"/>
</dbReference>
<feature type="domain" description="Peptidoglycan beta-N-acetylmuramidase NamZ N-terminal" evidence="2">
    <location>
        <begin position="52"/>
        <end position="250"/>
    </location>
</feature>
<evidence type="ECO:0000256" key="1">
    <source>
        <dbReference type="SAM" id="SignalP"/>
    </source>
</evidence>
<dbReference type="OrthoDB" id="9801061at2"/>
<accession>A0A1P8WDG4</accession>
<dbReference type="GO" id="GO:0033922">
    <property type="term" value="F:peptidoglycan beta-N-acetylmuramidase activity"/>
    <property type="evidence" value="ECO:0007669"/>
    <property type="project" value="InterPro"/>
</dbReference>
<keyword evidence="1" id="KW-0732">Signal</keyword>
<feature type="signal peptide" evidence="1">
    <location>
        <begin position="1"/>
        <end position="28"/>
    </location>
</feature>
<dbReference type="PIRSF" id="PIRSF016719">
    <property type="entry name" value="UCP016719"/>
    <property type="match status" value="1"/>
</dbReference>
<dbReference type="EMBL" id="CP017641">
    <property type="protein sequence ID" value="APZ92069.1"/>
    <property type="molecule type" value="Genomic_DNA"/>
</dbReference>
<dbReference type="Proteomes" id="UP000187735">
    <property type="component" value="Chromosome"/>
</dbReference>
<organism evidence="4 5">
    <name type="scientific">Fuerstiella marisgermanici</name>
    <dbReference type="NCBI Taxonomy" id="1891926"/>
    <lineage>
        <taxon>Bacteria</taxon>
        <taxon>Pseudomonadati</taxon>
        <taxon>Planctomycetota</taxon>
        <taxon>Planctomycetia</taxon>
        <taxon>Planctomycetales</taxon>
        <taxon>Planctomycetaceae</taxon>
        <taxon>Fuerstiella</taxon>
    </lineage>
</organism>
<feature type="domain" description="Peptidoglycan beta-N-acetylmuramidase NamZ C-terminal" evidence="3">
    <location>
        <begin position="256"/>
        <end position="405"/>
    </location>
</feature>
<dbReference type="InterPro" id="IPR048503">
    <property type="entry name" value="NamZ_C"/>
</dbReference>
<dbReference type="PANTHER" id="PTHR42915:SF1">
    <property type="entry name" value="PEPTIDOGLYCAN BETA-N-ACETYLMURAMIDASE NAMZ"/>
    <property type="match status" value="1"/>
</dbReference>
<dbReference type="KEGG" id="fmr:Fuma_01673"/>
<dbReference type="Pfam" id="PF20732">
    <property type="entry name" value="NamZ_C"/>
    <property type="match status" value="1"/>
</dbReference>
<dbReference type="InterPro" id="IPR008302">
    <property type="entry name" value="NamZ"/>
</dbReference>
<evidence type="ECO:0000313" key="5">
    <source>
        <dbReference type="Proteomes" id="UP000187735"/>
    </source>
</evidence>
<dbReference type="Gene3D" id="3.40.50.12170">
    <property type="entry name" value="Uncharacterised protein PF07075, DUF1343"/>
    <property type="match status" value="1"/>
</dbReference>
<dbReference type="RefSeq" id="WP_077023733.1">
    <property type="nucleotide sequence ID" value="NZ_CP017641.1"/>
</dbReference>
<protein>
    <recommendedName>
        <fullName evidence="6">DUF1343 domain-containing protein</fullName>
    </recommendedName>
</protein>
<dbReference type="STRING" id="1891926.Fuma_01673"/>
<evidence type="ECO:0000259" key="2">
    <source>
        <dbReference type="Pfam" id="PF07075"/>
    </source>
</evidence>